<keyword evidence="11" id="KW-1185">Reference proteome</keyword>
<evidence type="ECO:0000256" key="4">
    <source>
        <dbReference type="ARBA" id="ARBA00022679"/>
    </source>
</evidence>
<dbReference type="InterPro" id="IPR050428">
    <property type="entry name" value="TCS_sensor_his_kinase"/>
</dbReference>
<evidence type="ECO:0000256" key="6">
    <source>
        <dbReference type="ARBA" id="ARBA00022777"/>
    </source>
</evidence>
<evidence type="ECO:0000313" key="11">
    <source>
        <dbReference type="Proteomes" id="UP001596405"/>
    </source>
</evidence>
<dbReference type="RefSeq" id="WP_066617078.1">
    <property type="nucleotide sequence ID" value="NZ_JBHSYQ010000006.1"/>
</dbReference>
<dbReference type="SUPFAM" id="SSF55874">
    <property type="entry name" value="ATPase domain of HSP90 chaperone/DNA topoisomerase II/histidine kinase"/>
    <property type="match status" value="1"/>
</dbReference>
<evidence type="ECO:0000256" key="7">
    <source>
        <dbReference type="ARBA" id="ARBA00022989"/>
    </source>
</evidence>
<dbReference type="Pfam" id="PF00512">
    <property type="entry name" value="HisKA"/>
    <property type="match status" value="1"/>
</dbReference>
<proteinExistence type="predicted"/>
<evidence type="ECO:0000313" key="10">
    <source>
        <dbReference type="EMBL" id="MFC6998615.1"/>
    </source>
</evidence>
<evidence type="ECO:0000256" key="3">
    <source>
        <dbReference type="ARBA" id="ARBA00022553"/>
    </source>
</evidence>
<dbReference type="Gene3D" id="3.30.565.10">
    <property type="entry name" value="Histidine kinase-like ATPase, C-terminal domain"/>
    <property type="match status" value="1"/>
</dbReference>
<dbReference type="PANTHER" id="PTHR45436:SF5">
    <property type="entry name" value="SENSOR HISTIDINE KINASE TRCS"/>
    <property type="match status" value="1"/>
</dbReference>
<keyword evidence="7 8" id="KW-1133">Transmembrane helix</keyword>
<gene>
    <name evidence="10" type="ORF">ACFQHR_13335</name>
</gene>
<dbReference type="CDD" id="cd00082">
    <property type="entry name" value="HisKA"/>
    <property type="match status" value="1"/>
</dbReference>
<dbReference type="EC" id="2.7.13.3" evidence="2"/>
<dbReference type="Proteomes" id="UP001596405">
    <property type="component" value="Unassembled WGS sequence"/>
</dbReference>
<dbReference type="EMBL" id="JBHSYQ010000006">
    <property type="protein sequence ID" value="MFC6998615.1"/>
    <property type="molecule type" value="Genomic_DNA"/>
</dbReference>
<organism evidence="10 11">
    <name type="scientific">Rufibacter roseus</name>
    <dbReference type="NCBI Taxonomy" id="1567108"/>
    <lineage>
        <taxon>Bacteria</taxon>
        <taxon>Pseudomonadati</taxon>
        <taxon>Bacteroidota</taxon>
        <taxon>Cytophagia</taxon>
        <taxon>Cytophagales</taxon>
        <taxon>Hymenobacteraceae</taxon>
        <taxon>Rufibacter</taxon>
    </lineage>
</organism>
<evidence type="ECO:0000256" key="2">
    <source>
        <dbReference type="ARBA" id="ARBA00012438"/>
    </source>
</evidence>
<dbReference type="InterPro" id="IPR036890">
    <property type="entry name" value="HATPase_C_sf"/>
</dbReference>
<dbReference type="PANTHER" id="PTHR45436">
    <property type="entry name" value="SENSOR HISTIDINE KINASE YKOH"/>
    <property type="match status" value="1"/>
</dbReference>
<reference evidence="11" key="1">
    <citation type="journal article" date="2019" name="Int. J. Syst. Evol. Microbiol.">
        <title>The Global Catalogue of Microorganisms (GCM) 10K type strain sequencing project: providing services to taxonomists for standard genome sequencing and annotation.</title>
        <authorList>
            <consortium name="The Broad Institute Genomics Platform"/>
            <consortium name="The Broad Institute Genome Sequencing Center for Infectious Disease"/>
            <person name="Wu L."/>
            <person name="Ma J."/>
        </authorList>
    </citation>
    <scope>NUCLEOTIDE SEQUENCE [LARGE SCALE GENOMIC DNA]</scope>
    <source>
        <strain evidence="11">CGMCC 4.7393</strain>
    </source>
</reference>
<dbReference type="Gene3D" id="1.10.287.130">
    <property type="match status" value="1"/>
</dbReference>
<protein>
    <recommendedName>
        <fullName evidence="2">histidine kinase</fullName>
        <ecNumber evidence="2">2.7.13.3</ecNumber>
    </recommendedName>
</protein>
<dbReference type="PROSITE" id="PS50109">
    <property type="entry name" value="HIS_KIN"/>
    <property type="match status" value="1"/>
</dbReference>
<feature type="transmembrane region" description="Helical" evidence="8">
    <location>
        <begin position="7"/>
        <end position="28"/>
    </location>
</feature>
<dbReference type="SMART" id="SM00388">
    <property type="entry name" value="HisKA"/>
    <property type="match status" value="1"/>
</dbReference>
<keyword evidence="4" id="KW-0808">Transferase</keyword>
<evidence type="ECO:0000256" key="8">
    <source>
        <dbReference type="SAM" id="Phobius"/>
    </source>
</evidence>
<accession>A0ABW2DLQ5</accession>
<dbReference type="InterPro" id="IPR005467">
    <property type="entry name" value="His_kinase_dom"/>
</dbReference>
<keyword evidence="6 10" id="KW-0418">Kinase</keyword>
<keyword evidence="5 8" id="KW-0812">Transmembrane</keyword>
<comment type="caution">
    <text evidence="10">The sequence shown here is derived from an EMBL/GenBank/DDBJ whole genome shotgun (WGS) entry which is preliminary data.</text>
</comment>
<keyword evidence="8" id="KW-0472">Membrane</keyword>
<feature type="domain" description="Histidine kinase" evidence="9">
    <location>
        <begin position="220"/>
        <end position="422"/>
    </location>
</feature>
<dbReference type="InterPro" id="IPR003594">
    <property type="entry name" value="HATPase_dom"/>
</dbReference>
<dbReference type="SMART" id="SM00387">
    <property type="entry name" value="HATPase_c"/>
    <property type="match status" value="1"/>
</dbReference>
<sequence length="422" mass="48485">MKLLNHATAWFSVLLLVIITVWAGLFYVNMLDEIYDSMDDGLENQKMLVLRKAAQDTTVLARTEFDDGYYKVKEVPFSAALRQKDVYQDTLMYMLNEKDFEPVRMLTTVFQQGSKYYELRVITSMVEEDDLIEDLVFALLWLYGGLIATILVLNNLLLKRIWRPFYYLLQRLQRFKLQDAQPFPTLQTNIDEFRLLNQTVEKLLQSNVATYQSQKNFIENAAHELQTPLAISLNKLELLAEGGNLQDQQLAQIGEVMENLERLTRLNKSLLLLSKIENRQFNGQEEVRLAEVVQKALADFQDQLQFRNLSLTQQIDGDPLLRMNPDLAMMLVTNLLKNAIVHNMAGGLVHVSLSAITFTLENTGPSKPLNSEQLFQRFYKESPSSASTGLGLSIAKAICDLYGFQIGYEYRQSRHVLQVQFT</sequence>
<keyword evidence="3" id="KW-0597">Phosphoprotein</keyword>
<dbReference type="InterPro" id="IPR003661">
    <property type="entry name" value="HisK_dim/P_dom"/>
</dbReference>
<dbReference type="InterPro" id="IPR036097">
    <property type="entry name" value="HisK_dim/P_sf"/>
</dbReference>
<feature type="transmembrane region" description="Helical" evidence="8">
    <location>
        <begin position="135"/>
        <end position="158"/>
    </location>
</feature>
<evidence type="ECO:0000259" key="9">
    <source>
        <dbReference type="PROSITE" id="PS50109"/>
    </source>
</evidence>
<comment type="catalytic activity">
    <reaction evidence="1">
        <text>ATP + protein L-histidine = ADP + protein N-phospho-L-histidine.</text>
        <dbReference type="EC" id="2.7.13.3"/>
    </reaction>
</comment>
<evidence type="ECO:0000256" key="5">
    <source>
        <dbReference type="ARBA" id="ARBA00022692"/>
    </source>
</evidence>
<dbReference type="GO" id="GO:0016301">
    <property type="term" value="F:kinase activity"/>
    <property type="evidence" value="ECO:0007669"/>
    <property type="project" value="UniProtKB-KW"/>
</dbReference>
<dbReference type="SUPFAM" id="SSF47384">
    <property type="entry name" value="Homodimeric domain of signal transducing histidine kinase"/>
    <property type="match status" value="1"/>
</dbReference>
<evidence type="ECO:0000256" key="1">
    <source>
        <dbReference type="ARBA" id="ARBA00000085"/>
    </source>
</evidence>
<dbReference type="Pfam" id="PF02518">
    <property type="entry name" value="HATPase_c"/>
    <property type="match status" value="1"/>
</dbReference>
<name>A0ABW2DLQ5_9BACT</name>